<keyword evidence="5 7" id="KW-1133">Transmembrane helix</keyword>
<keyword evidence="3" id="KW-1003">Cell membrane</keyword>
<keyword evidence="10" id="KW-1185">Reference proteome</keyword>
<evidence type="ECO:0000256" key="5">
    <source>
        <dbReference type="ARBA" id="ARBA00022989"/>
    </source>
</evidence>
<feature type="transmembrane region" description="Helical" evidence="7">
    <location>
        <begin position="85"/>
        <end position="107"/>
    </location>
</feature>
<dbReference type="Gene3D" id="1.10.3720.10">
    <property type="entry name" value="MetI-like"/>
    <property type="match status" value="1"/>
</dbReference>
<comment type="similarity">
    <text evidence="7">Belongs to the binding-protein-dependent transport system permease family.</text>
</comment>
<protein>
    <submittedName>
        <fullName evidence="9">ABC transporter permease</fullName>
    </submittedName>
</protein>
<evidence type="ECO:0000256" key="6">
    <source>
        <dbReference type="ARBA" id="ARBA00023136"/>
    </source>
</evidence>
<dbReference type="EMBL" id="BMMW01000006">
    <property type="protein sequence ID" value="GGK67252.1"/>
    <property type="molecule type" value="Genomic_DNA"/>
</dbReference>
<dbReference type="AlphaFoldDB" id="A0A917VDM2"/>
<comment type="subcellular location">
    <subcellularLocation>
        <location evidence="1 7">Cell membrane</location>
        <topology evidence="1 7">Multi-pass membrane protein</topology>
    </subcellularLocation>
</comment>
<evidence type="ECO:0000256" key="7">
    <source>
        <dbReference type="RuleBase" id="RU363032"/>
    </source>
</evidence>
<keyword evidence="4 7" id="KW-0812">Transmembrane</keyword>
<dbReference type="InterPro" id="IPR000515">
    <property type="entry name" value="MetI-like"/>
</dbReference>
<dbReference type="InterPro" id="IPR005769">
    <property type="entry name" value="PhnE/PtxC"/>
</dbReference>
<feature type="transmembrane region" description="Helical" evidence="7">
    <location>
        <begin position="21"/>
        <end position="43"/>
    </location>
</feature>
<proteinExistence type="inferred from homology"/>
<dbReference type="Proteomes" id="UP000612956">
    <property type="component" value="Unassembled WGS sequence"/>
</dbReference>
<accession>A0A917VDM2</accession>
<evidence type="ECO:0000256" key="1">
    <source>
        <dbReference type="ARBA" id="ARBA00004651"/>
    </source>
</evidence>
<keyword evidence="2 7" id="KW-0813">Transport</keyword>
<dbReference type="PROSITE" id="PS50928">
    <property type="entry name" value="ABC_TM1"/>
    <property type="match status" value="1"/>
</dbReference>
<evidence type="ECO:0000259" key="8">
    <source>
        <dbReference type="PROSITE" id="PS50928"/>
    </source>
</evidence>
<sequence>MSVAVAHAVSVAVRPKKPRRLGVRVLWVAITAVVIGATMSAHIKWDRLADFPASLVRYLRLMFLPPDWASFGQALTATIESVEMAWLGTVLGIVVSFPLSFLAASGVAPRWVRLPMRGLFGLLRAVPEVVIAIIILSVTGLTPFTGALAIGIGSIGTLGKWGYESIENAERGPMVAALTCGASPVQVMRWGLWPTVAPEVFAFWLYRFEINVRASAVLGLIGAGGIGSMLVQNVQYRNWSTVGMLFIVVVVVTMMIDGVSGRIRTKIVTGRWRG</sequence>
<feature type="transmembrane region" description="Helical" evidence="7">
    <location>
        <begin position="238"/>
        <end position="256"/>
    </location>
</feature>
<evidence type="ECO:0000313" key="9">
    <source>
        <dbReference type="EMBL" id="GGK67252.1"/>
    </source>
</evidence>
<feature type="domain" description="ABC transmembrane type-1" evidence="8">
    <location>
        <begin position="78"/>
        <end position="260"/>
    </location>
</feature>
<name>A0A917VDM2_9NOCA</name>
<reference evidence="9" key="2">
    <citation type="submission" date="2020-09" db="EMBL/GenBank/DDBJ databases">
        <authorList>
            <person name="Sun Q."/>
            <person name="Zhou Y."/>
        </authorList>
    </citation>
    <scope>NUCLEOTIDE SEQUENCE</scope>
    <source>
        <strain evidence="9">CGMCC 4.7278</strain>
    </source>
</reference>
<dbReference type="PANTHER" id="PTHR30043">
    <property type="entry name" value="PHOSPHONATES TRANSPORT SYSTEM PERMEASE PROTEIN"/>
    <property type="match status" value="1"/>
</dbReference>
<dbReference type="RefSeq" id="WP_188830988.1">
    <property type="nucleotide sequence ID" value="NZ_BMMW01000006.1"/>
</dbReference>
<dbReference type="Pfam" id="PF00528">
    <property type="entry name" value="BPD_transp_1"/>
    <property type="match status" value="1"/>
</dbReference>
<dbReference type="InterPro" id="IPR035906">
    <property type="entry name" value="MetI-like_sf"/>
</dbReference>
<organism evidence="9 10">
    <name type="scientific">Nocardia camponoti</name>
    <dbReference type="NCBI Taxonomy" id="1616106"/>
    <lineage>
        <taxon>Bacteria</taxon>
        <taxon>Bacillati</taxon>
        <taxon>Actinomycetota</taxon>
        <taxon>Actinomycetes</taxon>
        <taxon>Mycobacteriales</taxon>
        <taxon>Nocardiaceae</taxon>
        <taxon>Nocardia</taxon>
    </lineage>
</organism>
<evidence type="ECO:0000256" key="3">
    <source>
        <dbReference type="ARBA" id="ARBA00022475"/>
    </source>
</evidence>
<keyword evidence="6 7" id="KW-0472">Membrane</keyword>
<dbReference type="GO" id="GO:0005886">
    <property type="term" value="C:plasma membrane"/>
    <property type="evidence" value="ECO:0007669"/>
    <property type="project" value="UniProtKB-SubCell"/>
</dbReference>
<feature type="transmembrane region" description="Helical" evidence="7">
    <location>
        <begin position="212"/>
        <end position="231"/>
    </location>
</feature>
<comment type="caution">
    <text evidence="9">The sequence shown here is derived from an EMBL/GenBank/DDBJ whole genome shotgun (WGS) entry which is preliminary data.</text>
</comment>
<evidence type="ECO:0000256" key="2">
    <source>
        <dbReference type="ARBA" id="ARBA00022448"/>
    </source>
</evidence>
<evidence type="ECO:0000256" key="4">
    <source>
        <dbReference type="ARBA" id="ARBA00022692"/>
    </source>
</evidence>
<dbReference type="GO" id="GO:0015416">
    <property type="term" value="F:ABC-type phosphonate transporter activity"/>
    <property type="evidence" value="ECO:0007669"/>
    <property type="project" value="InterPro"/>
</dbReference>
<evidence type="ECO:0000313" key="10">
    <source>
        <dbReference type="Proteomes" id="UP000612956"/>
    </source>
</evidence>
<dbReference type="PANTHER" id="PTHR30043:SF1">
    <property type="entry name" value="ABC TRANSPORT SYSTEM PERMEASE PROTEIN P69"/>
    <property type="match status" value="1"/>
</dbReference>
<dbReference type="SUPFAM" id="SSF161098">
    <property type="entry name" value="MetI-like"/>
    <property type="match status" value="1"/>
</dbReference>
<dbReference type="NCBIfam" id="TIGR01097">
    <property type="entry name" value="PhnE"/>
    <property type="match status" value="1"/>
</dbReference>
<gene>
    <name evidence="9" type="ORF">GCM10011591_44260</name>
</gene>
<reference evidence="9" key="1">
    <citation type="journal article" date="2014" name="Int. J. Syst. Evol. Microbiol.">
        <title>Complete genome sequence of Corynebacterium casei LMG S-19264T (=DSM 44701T), isolated from a smear-ripened cheese.</title>
        <authorList>
            <consortium name="US DOE Joint Genome Institute (JGI-PGF)"/>
            <person name="Walter F."/>
            <person name="Albersmeier A."/>
            <person name="Kalinowski J."/>
            <person name="Ruckert C."/>
        </authorList>
    </citation>
    <scope>NUCLEOTIDE SEQUENCE</scope>
    <source>
        <strain evidence="9">CGMCC 4.7278</strain>
    </source>
</reference>